<reference evidence="1 2" key="1">
    <citation type="submission" date="2021-05" db="EMBL/GenBank/DDBJ databases">
        <title>Kineosporia and Streptomyces sp. nov. two new marine actinobacteria isolated from Coral.</title>
        <authorList>
            <person name="Buangrab K."/>
            <person name="Sutthacheep M."/>
            <person name="Yeemin T."/>
            <person name="Harunari E."/>
            <person name="Igarashi Y."/>
            <person name="Kanchanasin P."/>
            <person name="Tanasupawat S."/>
            <person name="Phongsopitanun W."/>
        </authorList>
    </citation>
    <scope>NUCLEOTIDE SEQUENCE [LARGE SCALE GENOMIC DNA]</scope>
    <source>
        <strain evidence="1 2">J2-2</strain>
    </source>
</reference>
<dbReference type="RefSeq" id="WP_214157010.1">
    <property type="nucleotide sequence ID" value="NZ_JAHBAY010000006.1"/>
</dbReference>
<dbReference type="Pfam" id="PF04299">
    <property type="entry name" value="FMN_bind_2"/>
    <property type="match status" value="1"/>
</dbReference>
<dbReference type="Gene3D" id="2.30.110.10">
    <property type="entry name" value="Electron Transport, Fmn-binding Protein, Chain A"/>
    <property type="match status" value="1"/>
</dbReference>
<gene>
    <name evidence="1" type="ORF">KIH74_17435</name>
</gene>
<dbReference type="SUPFAM" id="SSF50475">
    <property type="entry name" value="FMN-binding split barrel"/>
    <property type="match status" value="1"/>
</dbReference>
<dbReference type="EMBL" id="JAHBAY010000006">
    <property type="protein sequence ID" value="MBT0770731.1"/>
    <property type="molecule type" value="Genomic_DNA"/>
</dbReference>
<name>A0ABS5TI03_9ACTN</name>
<protein>
    <submittedName>
        <fullName evidence="1">FMN-binding negative transcriptional regulator</fullName>
    </submittedName>
</protein>
<dbReference type="PIRSF" id="PIRSF010372">
    <property type="entry name" value="PaiB"/>
    <property type="match status" value="1"/>
</dbReference>
<organism evidence="1 2">
    <name type="scientific">Kineosporia corallincola</name>
    <dbReference type="NCBI Taxonomy" id="2835133"/>
    <lineage>
        <taxon>Bacteria</taxon>
        <taxon>Bacillati</taxon>
        <taxon>Actinomycetota</taxon>
        <taxon>Actinomycetes</taxon>
        <taxon>Kineosporiales</taxon>
        <taxon>Kineosporiaceae</taxon>
        <taxon>Kineosporia</taxon>
    </lineage>
</organism>
<evidence type="ECO:0000313" key="1">
    <source>
        <dbReference type="EMBL" id="MBT0770731.1"/>
    </source>
</evidence>
<accession>A0ABS5TI03</accession>
<dbReference type="PANTHER" id="PTHR35802">
    <property type="entry name" value="PROTEASE SYNTHASE AND SPORULATION PROTEIN PAI 2"/>
    <property type="match status" value="1"/>
</dbReference>
<proteinExistence type="predicted"/>
<dbReference type="InterPro" id="IPR012349">
    <property type="entry name" value="Split_barrel_FMN-bd"/>
</dbReference>
<dbReference type="PANTHER" id="PTHR35802:SF1">
    <property type="entry name" value="PROTEASE SYNTHASE AND SPORULATION PROTEIN PAI 2"/>
    <property type="match status" value="1"/>
</dbReference>
<keyword evidence="2" id="KW-1185">Reference proteome</keyword>
<comment type="caution">
    <text evidence="1">The sequence shown here is derived from an EMBL/GenBank/DDBJ whole genome shotgun (WGS) entry which is preliminary data.</text>
</comment>
<dbReference type="Proteomes" id="UP001197247">
    <property type="component" value="Unassembled WGS sequence"/>
</dbReference>
<dbReference type="InterPro" id="IPR007396">
    <property type="entry name" value="TR_PAI2-type"/>
</dbReference>
<evidence type="ECO:0000313" key="2">
    <source>
        <dbReference type="Proteomes" id="UP001197247"/>
    </source>
</evidence>
<sequence length="217" mass="23902">MHVFTEYGRQEAAWIWRLVDENPFALLITTGDGVPRATHVPVLWAPTADRQGPVEGATVLGHLAAVNEQTRDLAAEDATAMLAVSGPHAYVSPSTYQAEQAAPTWNYAAVHLTGAVRVLDADESLDVIHRTVQHLESSREEPWDPSGSLAYWRRILPGVRAFAMTVTSVSAQFKLSQDKPADVRARVRADVGDDVARWMERTDPDRALVGAPWEGRR</sequence>